<feature type="domain" description="Glycoside hydrolase family 5" evidence="4">
    <location>
        <begin position="81"/>
        <end position="347"/>
    </location>
</feature>
<dbReference type="Pfam" id="PF00150">
    <property type="entry name" value="Cellulase"/>
    <property type="match status" value="1"/>
</dbReference>
<name>A0A398CIA9_9BACL</name>
<dbReference type="PANTHER" id="PTHR31297:SF13">
    <property type="entry name" value="PUTATIVE-RELATED"/>
    <property type="match status" value="1"/>
</dbReference>
<keyword evidence="6" id="KW-1185">Reference proteome</keyword>
<dbReference type="InterPro" id="IPR001547">
    <property type="entry name" value="Glyco_hydro_5"/>
</dbReference>
<dbReference type="InterPro" id="IPR050386">
    <property type="entry name" value="Glycosyl_hydrolase_5"/>
</dbReference>
<evidence type="ECO:0000256" key="1">
    <source>
        <dbReference type="ARBA" id="ARBA00022801"/>
    </source>
</evidence>
<gene>
    <name evidence="5" type="ORF">D3H35_25450</name>
</gene>
<dbReference type="InterPro" id="IPR017853">
    <property type="entry name" value="GH"/>
</dbReference>
<keyword evidence="2 3" id="KW-0326">Glycosidase</keyword>
<dbReference type="GO" id="GO:0008422">
    <property type="term" value="F:beta-glucosidase activity"/>
    <property type="evidence" value="ECO:0007669"/>
    <property type="project" value="TreeGrafter"/>
</dbReference>
<dbReference type="GO" id="GO:0005576">
    <property type="term" value="C:extracellular region"/>
    <property type="evidence" value="ECO:0007669"/>
    <property type="project" value="TreeGrafter"/>
</dbReference>
<evidence type="ECO:0000256" key="2">
    <source>
        <dbReference type="ARBA" id="ARBA00023295"/>
    </source>
</evidence>
<sequence length="469" mass="54251">MIGMQRLIVKGNQIATSDGKEVKLRGANIGAWMNLENFLNGYPGSESALRNEFALRLGESGAAHFFERLLSGMFSEEDVVFLKACGMNVLRIPVNYRHFESDLQPFVYREEGFKLLDQALEWCEKHEMYAILDMHTAPGFQSPDWHSDNSSQRAYFWEHIQFQDRFITLWEHFAARYRGRAVIAGFDLLNEPVSNASYGRFPAQYRSDWDKINGVYRRAVEAIRAIDAERILILEGDYLGFYFEGFEAPFAEHLVYSSHLYPPPAVKEGHYPGVIDGEEWDKEKLRQAFFESEGAQFARKHNVPLLVGEFGALYIHPEELESRNRALGDMIEAFEDFGAHWTVWTFKDIGHMGLLQIDPSSEYARMIAPLLQVEYAFNRDDGWGRQQVAVMADRMKEAIEDAGIDRDLNRYFLEMSVRENYLQVLLLPSYVKLFEGQTPERIESILEAFREDRCLRHDSLGVVKRFLNS</sequence>
<dbReference type="GO" id="GO:0009251">
    <property type="term" value="P:glucan catabolic process"/>
    <property type="evidence" value="ECO:0007669"/>
    <property type="project" value="TreeGrafter"/>
</dbReference>
<dbReference type="PANTHER" id="PTHR31297">
    <property type="entry name" value="GLUCAN ENDO-1,6-BETA-GLUCOSIDASE B"/>
    <property type="match status" value="1"/>
</dbReference>
<evidence type="ECO:0000256" key="3">
    <source>
        <dbReference type="RuleBase" id="RU361153"/>
    </source>
</evidence>
<dbReference type="Gene3D" id="3.20.20.80">
    <property type="entry name" value="Glycosidases"/>
    <property type="match status" value="1"/>
</dbReference>
<reference evidence="5 6" key="1">
    <citation type="submission" date="2018-09" db="EMBL/GenBank/DDBJ databases">
        <title>Cohnella cavernae sp. nov., isolated from a karst cave.</title>
        <authorList>
            <person name="Zhu H."/>
        </authorList>
    </citation>
    <scope>NUCLEOTIDE SEQUENCE [LARGE SCALE GENOMIC DNA]</scope>
    <source>
        <strain evidence="5 6">K2E09-144</strain>
    </source>
</reference>
<dbReference type="EMBL" id="QXJM01000042">
    <property type="protein sequence ID" value="RIE00919.1"/>
    <property type="molecule type" value="Genomic_DNA"/>
</dbReference>
<accession>A0A398CIA9</accession>
<evidence type="ECO:0000313" key="5">
    <source>
        <dbReference type="EMBL" id="RIE00919.1"/>
    </source>
</evidence>
<dbReference type="GO" id="GO:0009986">
    <property type="term" value="C:cell surface"/>
    <property type="evidence" value="ECO:0007669"/>
    <property type="project" value="TreeGrafter"/>
</dbReference>
<dbReference type="Proteomes" id="UP000266340">
    <property type="component" value="Unassembled WGS sequence"/>
</dbReference>
<proteinExistence type="inferred from homology"/>
<evidence type="ECO:0000259" key="4">
    <source>
        <dbReference type="Pfam" id="PF00150"/>
    </source>
</evidence>
<organism evidence="5 6">
    <name type="scientific">Cohnella faecalis</name>
    <dbReference type="NCBI Taxonomy" id="2315694"/>
    <lineage>
        <taxon>Bacteria</taxon>
        <taxon>Bacillati</taxon>
        <taxon>Bacillota</taxon>
        <taxon>Bacilli</taxon>
        <taxon>Bacillales</taxon>
        <taxon>Paenibacillaceae</taxon>
        <taxon>Cohnella</taxon>
    </lineage>
</organism>
<comment type="similarity">
    <text evidence="3">Belongs to the glycosyl hydrolase 5 (cellulase A) family.</text>
</comment>
<dbReference type="AlphaFoldDB" id="A0A398CIA9"/>
<evidence type="ECO:0000313" key="6">
    <source>
        <dbReference type="Proteomes" id="UP000266340"/>
    </source>
</evidence>
<protein>
    <submittedName>
        <fullName evidence="5">Glycoside hydrolase family 5 protein</fullName>
    </submittedName>
</protein>
<comment type="caution">
    <text evidence="5">The sequence shown here is derived from an EMBL/GenBank/DDBJ whole genome shotgun (WGS) entry which is preliminary data.</text>
</comment>
<keyword evidence="1 3" id="KW-0378">Hydrolase</keyword>
<dbReference type="SUPFAM" id="SSF51445">
    <property type="entry name" value="(Trans)glycosidases"/>
    <property type="match status" value="1"/>
</dbReference>